<evidence type="ECO:0000256" key="2">
    <source>
        <dbReference type="ARBA" id="ARBA00022741"/>
    </source>
</evidence>
<evidence type="ECO:0000256" key="4">
    <source>
        <dbReference type="ARBA" id="ARBA00023212"/>
    </source>
</evidence>
<dbReference type="GO" id="GO:0015630">
    <property type="term" value="C:microtubule cytoskeleton"/>
    <property type="evidence" value="ECO:0007669"/>
    <property type="project" value="TreeGrafter"/>
</dbReference>
<keyword evidence="5" id="KW-0505">Motor protein</keyword>
<dbReference type="GO" id="GO:0007018">
    <property type="term" value="P:microtubule-based movement"/>
    <property type="evidence" value="ECO:0007669"/>
    <property type="project" value="InterPro"/>
</dbReference>
<dbReference type="InterPro" id="IPR027417">
    <property type="entry name" value="P-loop_NTPase"/>
</dbReference>
<evidence type="ECO:0000256" key="1">
    <source>
        <dbReference type="ARBA" id="ARBA00004245"/>
    </source>
</evidence>
<accession>A0A8C0B2R4</accession>
<proteinExistence type="inferred from homology"/>
<comment type="similarity">
    <text evidence="5">Belongs to the TRAFAC class myosin-kinesin ATPase superfamily. Kinesin family.</text>
</comment>
<dbReference type="AlphaFoldDB" id="A0A8C0B2R4"/>
<dbReference type="SUPFAM" id="SSF52540">
    <property type="entry name" value="P-loop containing nucleoside triphosphate hydrolases"/>
    <property type="match status" value="1"/>
</dbReference>
<evidence type="ECO:0000313" key="7">
    <source>
        <dbReference type="Ensembl" id="ENSBJAP00000010720.1"/>
    </source>
</evidence>
<organism evidence="7 8">
    <name type="scientific">Buteo japonicus</name>
    <dbReference type="NCBI Taxonomy" id="224669"/>
    <lineage>
        <taxon>Eukaryota</taxon>
        <taxon>Metazoa</taxon>
        <taxon>Chordata</taxon>
        <taxon>Craniata</taxon>
        <taxon>Vertebrata</taxon>
        <taxon>Euteleostomi</taxon>
        <taxon>Archelosauria</taxon>
        <taxon>Archosauria</taxon>
        <taxon>Dinosauria</taxon>
        <taxon>Saurischia</taxon>
        <taxon>Theropoda</taxon>
        <taxon>Coelurosauria</taxon>
        <taxon>Aves</taxon>
        <taxon>Neognathae</taxon>
        <taxon>Neoaves</taxon>
        <taxon>Telluraves</taxon>
        <taxon>Accipitrimorphae</taxon>
        <taxon>Accipitriformes</taxon>
        <taxon>Accipitridae</taxon>
        <taxon>Accipitrinae</taxon>
        <taxon>Buteo</taxon>
    </lineage>
</organism>
<comment type="subcellular location">
    <subcellularLocation>
        <location evidence="1">Cytoplasm</location>
        <location evidence="1">Cytoskeleton</location>
    </subcellularLocation>
</comment>
<dbReference type="InterPro" id="IPR027640">
    <property type="entry name" value="Kinesin-like_fam"/>
</dbReference>
<dbReference type="PANTHER" id="PTHR47972:SF63">
    <property type="entry name" value="KINESIN FAMILY MEMBER 25"/>
    <property type="match status" value="1"/>
</dbReference>
<dbReference type="PRINTS" id="PR00380">
    <property type="entry name" value="KINESINHEAVY"/>
</dbReference>
<protein>
    <submittedName>
        <fullName evidence="7">Kinesin family member 25</fullName>
    </submittedName>
</protein>
<evidence type="ECO:0000256" key="3">
    <source>
        <dbReference type="ARBA" id="ARBA00022840"/>
    </source>
</evidence>
<dbReference type="Ensembl" id="ENSBJAT00000011023.1">
    <property type="protein sequence ID" value="ENSBJAP00000010720.1"/>
    <property type="gene ID" value="ENSBJAG00000007298.1"/>
</dbReference>
<dbReference type="InterPro" id="IPR036961">
    <property type="entry name" value="Kinesin_motor_dom_sf"/>
</dbReference>
<keyword evidence="8" id="KW-1185">Reference proteome</keyword>
<feature type="binding site" evidence="5">
    <location>
        <begin position="67"/>
        <end position="74"/>
    </location>
    <ligand>
        <name>ATP</name>
        <dbReference type="ChEBI" id="CHEBI:30616"/>
    </ligand>
</feature>
<sequence>MSSESHRCTPACRSLQHRPQTLPKINHCTLLLRVYSPLESQDTVFADVAPLLTSLLDGYNVCIMAYGQTGSGKTYTMLGPQLEENFAYSIEDASELGIIPRATQEVFRLISEKPPGSYWVEVSVVEVYNNEIFDLLAKDSCGKVFGVKRDVVTTREGKSDVPLLTYEAVENASEFLHLVNKGLQLRVRHPTLVHAHSSRSHLVVTLTITTIVSGDNFGKIHAALLSHQGGLNPQILNFSHITVETALLSLTTAFFFTVLGMSGVTGAALRETSFINRSLSALADVLGAIAEQRSHVPYRNSKLTHLLQDSVGGDAKLLVMLCISPDQKYLTESMQSLGFGTRARQVQRGQVKKKSFPVPSKAK</sequence>
<dbReference type="Gene3D" id="3.40.850.10">
    <property type="entry name" value="Kinesin motor domain"/>
    <property type="match status" value="1"/>
</dbReference>
<dbReference type="Pfam" id="PF00225">
    <property type="entry name" value="Kinesin"/>
    <property type="match status" value="1"/>
</dbReference>
<evidence type="ECO:0000259" key="6">
    <source>
        <dbReference type="PROSITE" id="PS50067"/>
    </source>
</evidence>
<dbReference type="Proteomes" id="UP000694555">
    <property type="component" value="Unplaced"/>
</dbReference>
<keyword evidence="3 5" id="KW-0067">ATP-binding</keyword>
<dbReference type="PANTHER" id="PTHR47972">
    <property type="entry name" value="KINESIN-LIKE PROTEIN KLP-3"/>
    <property type="match status" value="1"/>
</dbReference>
<feature type="domain" description="Kinesin motor" evidence="6">
    <location>
        <begin position="1"/>
        <end position="346"/>
    </location>
</feature>
<dbReference type="GO" id="GO:0008017">
    <property type="term" value="F:microtubule binding"/>
    <property type="evidence" value="ECO:0007669"/>
    <property type="project" value="InterPro"/>
</dbReference>
<dbReference type="SMART" id="SM00129">
    <property type="entry name" value="KISc"/>
    <property type="match status" value="1"/>
</dbReference>
<evidence type="ECO:0000313" key="8">
    <source>
        <dbReference type="Proteomes" id="UP000694555"/>
    </source>
</evidence>
<reference evidence="7" key="2">
    <citation type="submission" date="2025-09" db="UniProtKB">
        <authorList>
            <consortium name="Ensembl"/>
        </authorList>
    </citation>
    <scope>IDENTIFICATION</scope>
</reference>
<keyword evidence="4" id="KW-0206">Cytoskeleton</keyword>
<dbReference type="GO" id="GO:0003777">
    <property type="term" value="F:microtubule motor activity"/>
    <property type="evidence" value="ECO:0007669"/>
    <property type="project" value="InterPro"/>
</dbReference>
<dbReference type="InterPro" id="IPR001752">
    <property type="entry name" value="Kinesin_motor_dom"/>
</dbReference>
<dbReference type="PROSITE" id="PS50067">
    <property type="entry name" value="KINESIN_MOTOR_2"/>
    <property type="match status" value="1"/>
</dbReference>
<keyword evidence="4" id="KW-0963">Cytoplasm</keyword>
<keyword evidence="2 5" id="KW-0547">Nucleotide-binding</keyword>
<dbReference type="GO" id="GO:0005524">
    <property type="term" value="F:ATP binding"/>
    <property type="evidence" value="ECO:0007669"/>
    <property type="project" value="UniProtKB-UniRule"/>
</dbReference>
<reference evidence="7" key="1">
    <citation type="submission" date="2025-08" db="UniProtKB">
        <authorList>
            <consortium name="Ensembl"/>
        </authorList>
    </citation>
    <scope>IDENTIFICATION</scope>
</reference>
<name>A0A8C0B2R4_9AVES</name>
<evidence type="ECO:0000256" key="5">
    <source>
        <dbReference type="PROSITE-ProRule" id="PRU00283"/>
    </source>
</evidence>